<reference evidence="2 3" key="1">
    <citation type="journal article" date="2013" name="Curr. Biol.">
        <title>The Genome of the Foraminiferan Reticulomyxa filosa.</title>
        <authorList>
            <person name="Glockner G."/>
            <person name="Hulsmann N."/>
            <person name="Schleicher M."/>
            <person name="Noegel A.A."/>
            <person name="Eichinger L."/>
            <person name="Gallinger C."/>
            <person name="Pawlowski J."/>
            <person name="Sierra R."/>
            <person name="Euteneuer U."/>
            <person name="Pillet L."/>
            <person name="Moustafa A."/>
            <person name="Platzer M."/>
            <person name="Groth M."/>
            <person name="Szafranski K."/>
            <person name="Schliwa M."/>
        </authorList>
    </citation>
    <scope>NUCLEOTIDE SEQUENCE [LARGE SCALE GENOMIC DNA]</scope>
</reference>
<feature type="transmembrane region" description="Helical" evidence="1">
    <location>
        <begin position="71"/>
        <end position="90"/>
    </location>
</feature>
<name>X6N9E1_RETFI</name>
<dbReference type="AlphaFoldDB" id="X6N9E1"/>
<dbReference type="Proteomes" id="UP000023152">
    <property type="component" value="Unassembled WGS sequence"/>
</dbReference>
<comment type="caution">
    <text evidence="2">The sequence shown here is derived from an EMBL/GenBank/DDBJ whole genome shotgun (WGS) entry which is preliminary data.</text>
</comment>
<keyword evidence="1" id="KW-0812">Transmembrane</keyword>
<proteinExistence type="predicted"/>
<feature type="transmembrane region" description="Helical" evidence="1">
    <location>
        <begin position="174"/>
        <end position="191"/>
    </location>
</feature>
<protein>
    <submittedName>
        <fullName evidence="2">Uncharacterized protein</fullName>
    </submittedName>
</protein>
<keyword evidence="3" id="KW-1185">Reference proteome</keyword>
<evidence type="ECO:0000313" key="3">
    <source>
        <dbReference type="Proteomes" id="UP000023152"/>
    </source>
</evidence>
<accession>X6N9E1</accession>
<keyword evidence="1" id="KW-1133">Transmembrane helix</keyword>
<sequence length="197" mass="22870">MTQAIVAAANVILRVIMCLWFVGRYPRANLTLMTFPFLTVISSLTYSIRVYELLEMGENKEYDGYRYYRSWMWSSLLNVPFTIAGLALVLTGSPGLDAVSIVVLVLNLLNVGRNKQDKHKTNKTNPFVCWFSLFFFFFFGRKKKTEFLFFCGIFFVCFLLTHCIKNHICNTTHFLFFVVGRVFAPFGSFFVNEYNAR</sequence>
<dbReference type="EMBL" id="ASPP01010388">
    <property type="protein sequence ID" value="ETO22890.1"/>
    <property type="molecule type" value="Genomic_DNA"/>
</dbReference>
<evidence type="ECO:0000313" key="2">
    <source>
        <dbReference type="EMBL" id="ETO22890.1"/>
    </source>
</evidence>
<feature type="transmembrane region" description="Helical" evidence="1">
    <location>
        <begin position="30"/>
        <end position="51"/>
    </location>
</feature>
<feature type="transmembrane region" description="Helical" evidence="1">
    <location>
        <begin position="6"/>
        <end position="23"/>
    </location>
</feature>
<evidence type="ECO:0000256" key="1">
    <source>
        <dbReference type="SAM" id="Phobius"/>
    </source>
</evidence>
<organism evidence="2 3">
    <name type="scientific">Reticulomyxa filosa</name>
    <dbReference type="NCBI Taxonomy" id="46433"/>
    <lineage>
        <taxon>Eukaryota</taxon>
        <taxon>Sar</taxon>
        <taxon>Rhizaria</taxon>
        <taxon>Retaria</taxon>
        <taxon>Foraminifera</taxon>
        <taxon>Monothalamids</taxon>
        <taxon>Reticulomyxidae</taxon>
        <taxon>Reticulomyxa</taxon>
    </lineage>
</organism>
<keyword evidence="1" id="KW-0472">Membrane</keyword>
<feature type="transmembrane region" description="Helical" evidence="1">
    <location>
        <begin position="124"/>
        <end position="140"/>
    </location>
</feature>
<gene>
    <name evidence="2" type="ORF">RFI_14303</name>
</gene>
<feature type="transmembrane region" description="Helical" evidence="1">
    <location>
        <begin position="147"/>
        <end position="168"/>
    </location>
</feature>